<dbReference type="KEGG" id="sace:GIY23_04790"/>
<dbReference type="InterPro" id="IPR047681">
    <property type="entry name" value="PPA1309-like"/>
</dbReference>
<evidence type="ECO:0000313" key="1">
    <source>
        <dbReference type="EMBL" id="QGK68945.1"/>
    </source>
</evidence>
<gene>
    <name evidence="1" type="ORF">GIY23_04790</name>
</gene>
<dbReference type="AlphaFoldDB" id="A0A5Q3QBU8"/>
<evidence type="ECO:0000313" key="2">
    <source>
        <dbReference type="Proteomes" id="UP000371041"/>
    </source>
</evidence>
<dbReference type="RefSeq" id="WP_154075548.1">
    <property type="nucleotide sequence ID" value="NZ_CP045929.1"/>
</dbReference>
<dbReference type="EMBL" id="CP045929">
    <property type="protein sequence ID" value="QGK68945.1"/>
    <property type="molecule type" value="Genomic_DNA"/>
</dbReference>
<name>A0A5Q3QBU8_9PSEU</name>
<accession>A0A5Q3QBU8</accession>
<keyword evidence="2" id="KW-1185">Reference proteome</keyword>
<reference evidence="2" key="1">
    <citation type="submission" date="2019-11" db="EMBL/GenBank/DDBJ databases">
        <title>The complete genome sequence of Saccharopolyspora sp. E2A.</title>
        <authorList>
            <person name="Zhang G."/>
        </authorList>
    </citation>
    <scope>NUCLEOTIDE SEQUENCE [LARGE SCALE GENOMIC DNA]</scope>
    <source>
        <strain evidence="2">E2A</strain>
    </source>
</reference>
<sequence length="180" mass="19302">MPSETPDGPAAHGQSSLASAIREIEQFVGSAGWDQPAQMFALVPTEQLLSTQPELADQLGEATELTPIAQESLPSEDLGEALSRISWPEQVAGCALVQEIVVLPPEAESDLPEDPEQAREVAAEHPHRQEARLVAGVLRTEEEACLMRLRTPGDDGAGDLVEDRTLAPNLLRALHGTFAE</sequence>
<organism evidence="1 2">
    <name type="scientific">Allosaccharopolyspora coralli</name>
    <dbReference type="NCBI Taxonomy" id="2665642"/>
    <lineage>
        <taxon>Bacteria</taxon>
        <taxon>Bacillati</taxon>
        <taxon>Actinomycetota</taxon>
        <taxon>Actinomycetes</taxon>
        <taxon>Pseudonocardiales</taxon>
        <taxon>Pseudonocardiaceae</taxon>
        <taxon>Allosaccharopolyspora</taxon>
    </lineage>
</organism>
<dbReference type="NCBIfam" id="NF040618">
    <property type="entry name" value="PPA1309_fam"/>
    <property type="match status" value="1"/>
</dbReference>
<proteinExistence type="predicted"/>
<dbReference type="Proteomes" id="UP000371041">
    <property type="component" value="Chromosome"/>
</dbReference>
<protein>
    <submittedName>
        <fullName evidence="1">Uncharacterized protein</fullName>
    </submittedName>
</protein>